<keyword evidence="1" id="KW-0175">Coiled coil</keyword>
<geneLocation type="plasmid" evidence="3">
    <name>pGE2</name>
</geneLocation>
<evidence type="ECO:0000256" key="2">
    <source>
        <dbReference type="SAM" id="Phobius"/>
    </source>
</evidence>
<evidence type="ECO:0000256" key="1">
    <source>
        <dbReference type="SAM" id="Coils"/>
    </source>
</evidence>
<keyword evidence="2" id="KW-1133">Transmembrane helix</keyword>
<keyword evidence="2" id="KW-0812">Transmembrane</keyword>
<feature type="transmembrane region" description="Helical" evidence="2">
    <location>
        <begin position="224"/>
        <end position="248"/>
    </location>
</feature>
<dbReference type="EMBL" id="MN477947">
    <property type="protein sequence ID" value="QFN51295.1"/>
    <property type="molecule type" value="Genomic_DNA"/>
</dbReference>
<dbReference type="Gene3D" id="1.10.287.1490">
    <property type="match status" value="1"/>
</dbReference>
<name>A0A5J6XUF0_PYRAY</name>
<sequence length="259" mass="29816">MSMSIKHSLLPLLFLILIFITPANAIFTLTASLEPGTEFYVNNLKAIVDLDKRYGRSMLIVNGTHIIEGEEKTIAGITFKVMTFKNKTIVSITSNKPFELTFTRNENIDTLKARIRILEEQNEQLKNENKQLKRRISELEKQLSQAKAQDVSKLKAQINNLTKENRELKSKLANITTSYNKLKAKAEFLEQQNNEYRTLLSKLIEEQAKKSEQKYIEKAKKERLIGSIIMKSLIFSLIVVVIIGYGLYRKKRSWEFGGL</sequence>
<reference evidence="3" key="1">
    <citation type="journal article" date="2019" name="Environ. Microbiol.">
        <title>The global distribution and evolutionary history of the pT26-2 archaeal plasmid family.</title>
        <authorList>
            <person name="Badel C."/>
            <person name="Erauso G."/>
            <person name="Gomez A."/>
            <person name="Catchpole R."/>
            <person name="Gonnet M."/>
            <person name="Oberto J."/>
            <person name="Forterre P."/>
            <person name="Da Cunha V."/>
        </authorList>
    </citation>
    <scope>NUCLEOTIDE SEQUENCE</scope>
    <source>
        <strain evidence="3">GE2</strain>
        <plasmid evidence="3">pGE2</plasmid>
    </source>
</reference>
<protein>
    <recommendedName>
        <fullName evidence="4">Chromosome partition protein Smc</fullName>
    </recommendedName>
</protein>
<feature type="coiled-coil region" evidence="1">
    <location>
        <begin position="108"/>
        <end position="209"/>
    </location>
</feature>
<keyword evidence="3" id="KW-0614">Plasmid</keyword>
<evidence type="ECO:0000313" key="3">
    <source>
        <dbReference type="EMBL" id="QFN51295.1"/>
    </source>
</evidence>
<organism evidence="3">
    <name type="scientific">Pyrococcus abyssi</name>
    <dbReference type="NCBI Taxonomy" id="29292"/>
    <lineage>
        <taxon>Archaea</taxon>
        <taxon>Methanobacteriati</taxon>
        <taxon>Methanobacteriota</taxon>
        <taxon>Thermococci</taxon>
        <taxon>Thermococcales</taxon>
        <taxon>Thermococcaceae</taxon>
        <taxon>Pyrococcus</taxon>
    </lineage>
</organism>
<evidence type="ECO:0008006" key="4">
    <source>
        <dbReference type="Google" id="ProtNLM"/>
    </source>
</evidence>
<proteinExistence type="predicted"/>
<dbReference type="AlphaFoldDB" id="A0A5J6XUF0"/>
<keyword evidence="2" id="KW-0472">Membrane</keyword>
<accession>A0A5J6XUF0</accession>